<gene>
    <name evidence="2" type="ORF">PIB30_060683</name>
</gene>
<evidence type="ECO:0000256" key="1">
    <source>
        <dbReference type="SAM" id="MobiDB-lite"/>
    </source>
</evidence>
<evidence type="ECO:0000313" key="2">
    <source>
        <dbReference type="EMBL" id="MED6112328.1"/>
    </source>
</evidence>
<organism evidence="2 3">
    <name type="scientific">Stylosanthes scabra</name>
    <dbReference type="NCBI Taxonomy" id="79078"/>
    <lineage>
        <taxon>Eukaryota</taxon>
        <taxon>Viridiplantae</taxon>
        <taxon>Streptophyta</taxon>
        <taxon>Embryophyta</taxon>
        <taxon>Tracheophyta</taxon>
        <taxon>Spermatophyta</taxon>
        <taxon>Magnoliopsida</taxon>
        <taxon>eudicotyledons</taxon>
        <taxon>Gunneridae</taxon>
        <taxon>Pentapetalae</taxon>
        <taxon>rosids</taxon>
        <taxon>fabids</taxon>
        <taxon>Fabales</taxon>
        <taxon>Fabaceae</taxon>
        <taxon>Papilionoideae</taxon>
        <taxon>50 kb inversion clade</taxon>
        <taxon>dalbergioids sensu lato</taxon>
        <taxon>Dalbergieae</taxon>
        <taxon>Pterocarpus clade</taxon>
        <taxon>Stylosanthes</taxon>
    </lineage>
</organism>
<feature type="region of interest" description="Disordered" evidence="1">
    <location>
        <begin position="17"/>
        <end position="36"/>
    </location>
</feature>
<name>A0ABU6QKC9_9FABA</name>
<evidence type="ECO:0000313" key="3">
    <source>
        <dbReference type="Proteomes" id="UP001341840"/>
    </source>
</evidence>
<protein>
    <submittedName>
        <fullName evidence="2">Uncharacterized protein</fullName>
    </submittedName>
</protein>
<keyword evidence="3" id="KW-1185">Reference proteome</keyword>
<accession>A0ABU6QKC9</accession>
<feature type="non-terminal residue" evidence="2">
    <location>
        <position position="1"/>
    </location>
</feature>
<comment type="caution">
    <text evidence="2">The sequence shown here is derived from an EMBL/GenBank/DDBJ whole genome shotgun (WGS) entry which is preliminary data.</text>
</comment>
<proteinExistence type="predicted"/>
<dbReference type="EMBL" id="JASCZI010000540">
    <property type="protein sequence ID" value="MED6112328.1"/>
    <property type="molecule type" value="Genomic_DNA"/>
</dbReference>
<reference evidence="2 3" key="1">
    <citation type="journal article" date="2023" name="Plants (Basel)">
        <title>Bridging the Gap: Combining Genomics and Transcriptomics Approaches to Understand Stylosanthes scabra, an Orphan Legume from the Brazilian Caatinga.</title>
        <authorList>
            <person name="Ferreira-Neto J.R.C."/>
            <person name="da Silva M.D."/>
            <person name="Binneck E."/>
            <person name="de Melo N.F."/>
            <person name="da Silva R.H."/>
            <person name="de Melo A.L.T.M."/>
            <person name="Pandolfi V."/>
            <person name="Bustamante F.O."/>
            <person name="Brasileiro-Vidal A.C."/>
            <person name="Benko-Iseppon A.M."/>
        </authorList>
    </citation>
    <scope>NUCLEOTIDE SEQUENCE [LARGE SCALE GENOMIC DNA]</scope>
    <source>
        <tissue evidence="2">Leaves</tissue>
    </source>
</reference>
<sequence>VPGDTYPAATVARPQKAVVGASGGASRRRRWGPNLSSSCSCDGGCLRRQKHRVGTASRSTAAARWLAATEGGYASALSSLLSLFLDDAGLGREFELRL</sequence>
<dbReference type="Proteomes" id="UP001341840">
    <property type="component" value="Unassembled WGS sequence"/>
</dbReference>